<dbReference type="RefSeq" id="WP_305471754.1">
    <property type="nucleotide sequence ID" value="NZ_JAUYVT010000004.1"/>
</dbReference>
<evidence type="ECO:0008006" key="3">
    <source>
        <dbReference type="Google" id="ProtNLM"/>
    </source>
</evidence>
<dbReference type="EMBL" id="JAUYVT010000004">
    <property type="protein sequence ID" value="MDP2564477.1"/>
    <property type="molecule type" value="Genomic_DNA"/>
</dbReference>
<keyword evidence="2" id="KW-1185">Reference proteome</keyword>
<gene>
    <name evidence="1" type="ORF">Q8W34_07510</name>
</gene>
<evidence type="ECO:0000313" key="2">
    <source>
        <dbReference type="Proteomes" id="UP001177212"/>
    </source>
</evidence>
<sequence length="95" mass="10329">MFCPALEGLPIGSWCRVVVSSVGFGSELSKHGVGVGYVFLNCYVPRQFSCDDSKRIVVWLHGGAVNLYASTDGDVEFLKFVEFKYDSFAPALLAG</sequence>
<accession>A0ABT9FCG1</accession>
<reference evidence="1" key="1">
    <citation type="submission" date="2023-07" db="EMBL/GenBank/DDBJ databases">
        <title>Genome content predicts the carbon catabolic preferences of heterotrophic bacteria.</title>
        <authorList>
            <person name="Gralka M."/>
        </authorList>
    </citation>
    <scope>NUCLEOTIDE SEQUENCE</scope>
    <source>
        <strain evidence="1">4G09</strain>
    </source>
</reference>
<evidence type="ECO:0000313" key="1">
    <source>
        <dbReference type="EMBL" id="MDP2564477.1"/>
    </source>
</evidence>
<dbReference type="Proteomes" id="UP001177212">
    <property type="component" value="Unassembled WGS sequence"/>
</dbReference>
<comment type="caution">
    <text evidence="1">The sequence shown here is derived from an EMBL/GenBank/DDBJ whole genome shotgun (WGS) entry which is preliminary data.</text>
</comment>
<proteinExistence type="predicted"/>
<name>A0ABT9FCG1_9GAMM</name>
<organism evidence="1 2">
    <name type="scientific">Pseudoalteromonas marina</name>
    <dbReference type="NCBI Taxonomy" id="267375"/>
    <lineage>
        <taxon>Bacteria</taxon>
        <taxon>Pseudomonadati</taxon>
        <taxon>Pseudomonadota</taxon>
        <taxon>Gammaproteobacteria</taxon>
        <taxon>Alteromonadales</taxon>
        <taxon>Pseudoalteromonadaceae</taxon>
        <taxon>Pseudoalteromonas</taxon>
    </lineage>
</organism>
<protein>
    <recommendedName>
        <fullName evidence="3">Carboxylesterase type B domain-containing protein</fullName>
    </recommendedName>
</protein>